<feature type="transmembrane region" description="Helical" evidence="1">
    <location>
        <begin position="44"/>
        <end position="64"/>
    </location>
</feature>
<dbReference type="Proteomes" id="UP000473885">
    <property type="component" value="Unassembled WGS sequence"/>
</dbReference>
<keyword evidence="1" id="KW-1133">Transmembrane helix</keyword>
<sequence>MVISISKQVGLLIFSFISGILTGVFFDVYRVIRGSQNVNFIVKVIEDILFWCLAGILVFLFLLYNNYAFIGAYVYLWIAIGIYVYLIYISKHIINIIKNIIKYTSKFFRVTINIIIYPIKSILYKINK</sequence>
<dbReference type="EMBL" id="SXDP01000010">
    <property type="protein sequence ID" value="NEZ47687.1"/>
    <property type="molecule type" value="Genomic_DNA"/>
</dbReference>
<dbReference type="Pfam" id="PF09578">
    <property type="entry name" value="Spore_YabQ"/>
    <property type="match status" value="1"/>
</dbReference>
<feature type="transmembrane region" description="Helical" evidence="1">
    <location>
        <begin position="70"/>
        <end position="89"/>
    </location>
</feature>
<dbReference type="OrthoDB" id="1685240at2"/>
<keyword evidence="1" id="KW-0812">Transmembrane</keyword>
<dbReference type="AlphaFoldDB" id="A0A6M0RCZ7"/>
<comment type="caution">
    <text evidence="2">The sequence shown here is derived from an EMBL/GenBank/DDBJ whole genome shotgun (WGS) entry which is preliminary data.</text>
</comment>
<accession>A0A6M0RCZ7</accession>
<evidence type="ECO:0000313" key="2">
    <source>
        <dbReference type="EMBL" id="NEZ47687.1"/>
    </source>
</evidence>
<feature type="transmembrane region" description="Helical" evidence="1">
    <location>
        <begin position="12"/>
        <end position="32"/>
    </location>
</feature>
<dbReference type="InterPro" id="IPR019074">
    <property type="entry name" value="YabQ"/>
</dbReference>
<dbReference type="NCBIfam" id="TIGR02893">
    <property type="entry name" value="spore_yabQ"/>
    <property type="match status" value="1"/>
</dbReference>
<evidence type="ECO:0000313" key="3">
    <source>
        <dbReference type="Proteomes" id="UP000473885"/>
    </source>
</evidence>
<organism evidence="2 3">
    <name type="scientific">Clostridium niameyense</name>
    <dbReference type="NCBI Taxonomy" id="1622073"/>
    <lineage>
        <taxon>Bacteria</taxon>
        <taxon>Bacillati</taxon>
        <taxon>Bacillota</taxon>
        <taxon>Clostridia</taxon>
        <taxon>Eubacteriales</taxon>
        <taxon>Clostridiaceae</taxon>
        <taxon>Clostridium</taxon>
    </lineage>
</organism>
<keyword evidence="3" id="KW-1185">Reference proteome</keyword>
<evidence type="ECO:0000256" key="1">
    <source>
        <dbReference type="SAM" id="Phobius"/>
    </source>
</evidence>
<reference evidence="2 3" key="1">
    <citation type="submission" date="2019-04" db="EMBL/GenBank/DDBJ databases">
        <title>Genome sequencing of Clostridium botulinum Groups I-IV and Clostridium butyricum.</title>
        <authorList>
            <person name="Brunt J."/>
            <person name="Van Vliet A.H.M."/>
            <person name="Stringer S.C."/>
            <person name="Carter A.T."/>
            <person name="Peck M.W."/>
        </authorList>
    </citation>
    <scope>NUCLEOTIDE SEQUENCE [LARGE SCALE GENOMIC DNA]</scope>
    <source>
        <strain evidence="2 3">IFR 18/094</strain>
    </source>
</reference>
<proteinExistence type="predicted"/>
<name>A0A6M0RCZ7_9CLOT</name>
<protein>
    <submittedName>
        <fullName evidence="2">Spore cortex biosynthesis protein YabQ</fullName>
    </submittedName>
</protein>
<gene>
    <name evidence="2" type="primary">yabQ</name>
    <name evidence="2" type="ORF">FDF74_10860</name>
</gene>
<dbReference type="RefSeq" id="WP_050606230.1">
    <property type="nucleotide sequence ID" value="NZ_CABKUB010000005.1"/>
</dbReference>
<keyword evidence="1" id="KW-0472">Membrane</keyword>